<comment type="similarity">
    <text evidence="1 6 7">Belongs to the peptidase S8 family.</text>
</comment>
<feature type="active site" description="Charge relay system" evidence="6">
    <location>
        <position position="87"/>
    </location>
</feature>
<organism evidence="9 10">
    <name type="scientific">Parageobacillus galactosidasius</name>
    <dbReference type="NCBI Taxonomy" id="883812"/>
    <lineage>
        <taxon>Bacteria</taxon>
        <taxon>Bacillati</taxon>
        <taxon>Bacillota</taxon>
        <taxon>Bacilli</taxon>
        <taxon>Bacillales</taxon>
        <taxon>Anoxybacillaceae</taxon>
        <taxon>Parageobacillus</taxon>
    </lineage>
</organism>
<evidence type="ECO:0000256" key="2">
    <source>
        <dbReference type="ARBA" id="ARBA00022670"/>
    </source>
</evidence>
<dbReference type="PROSITE" id="PS00136">
    <property type="entry name" value="SUBTILASE_ASP"/>
    <property type="match status" value="1"/>
</dbReference>
<dbReference type="InterPro" id="IPR015500">
    <property type="entry name" value="Peptidase_S8_subtilisin-rel"/>
</dbReference>
<dbReference type="PANTHER" id="PTHR43806:SF11">
    <property type="entry name" value="CEREVISIN-RELATED"/>
    <property type="match status" value="1"/>
</dbReference>
<comment type="caution">
    <text evidence="9">The sequence shown here is derived from an EMBL/GenBank/DDBJ whole genome shotgun (WGS) entry which is preliminary data.</text>
</comment>
<dbReference type="PROSITE" id="PS51892">
    <property type="entry name" value="SUBTILASE"/>
    <property type="match status" value="1"/>
</dbReference>
<evidence type="ECO:0000259" key="8">
    <source>
        <dbReference type="Pfam" id="PF00082"/>
    </source>
</evidence>
<dbReference type="CDD" id="cd07477">
    <property type="entry name" value="Peptidases_S8_Subtilisin_subset"/>
    <property type="match status" value="1"/>
</dbReference>
<dbReference type="AlphaFoldDB" id="A0A226QUL0"/>
<keyword evidence="4 6" id="KW-0378">Hydrolase</keyword>
<protein>
    <submittedName>
        <fullName evidence="9">Peptidase S8</fullName>
    </submittedName>
</protein>
<name>A0A226QUL0_9BACL</name>
<dbReference type="InterPro" id="IPR023827">
    <property type="entry name" value="Peptidase_S8_Asp-AS"/>
</dbReference>
<gene>
    <name evidence="9" type="ORF">B9L23_07485</name>
</gene>
<sequence length="303" mass="32653">MKKESVFYFDAHEVLEVHPASLGDDLIDWGLQVIMAPLAWEKTKGEGIKVAVLDTGVDFNHRDLQQNIRDVIDFTGSRHGALDVNGHGTHVAGIVAAVDNQIGMIGVAPEAELYCAKVLSDTGGGNIENIIKGIRWAIAHQVDIINMSLGTSVEPSNDLHEAIKLATNQGIIIICATGNNNGPVCWPAAYNETIAVSAMNNRYERAEFSNYGIKNEIIAPGVNILSTYKNGTYAKLSGTSMATPIISGSAALFVSYYKKLYGKRPTVQEVHQALLDATVDLGKEGKDEYFGAGLINLAKLLNL</sequence>
<dbReference type="GO" id="GO:0006508">
    <property type="term" value="P:proteolysis"/>
    <property type="evidence" value="ECO:0007669"/>
    <property type="project" value="UniProtKB-KW"/>
</dbReference>
<dbReference type="InterPro" id="IPR000209">
    <property type="entry name" value="Peptidase_S8/S53_dom"/>
</dbReference>
<dbReference type="PRINTS" id="PR00723">
    <property type="entry name" value="SUBTILISIN"/>
</dbReference>
<evidence type="ECO:0000313" key="9">
    <source>
        <dbReference type="EMBL" id="OXB95099.1"/>
    </source>
</evidence>
<evidence type="ECO:0000256" key="5">
    <source>
        <dbReference type="ARBA" id="ARBA00022825"/>
    </source>
</evidence>
<accession>A0A226QUL0</accession>
<dbReference type="InterPro" id="IPR050131">
    <property type="entry name" value="Peptidase_S8_subtilisin-like"/>
</dbReference>
<keyword evidence="10" id="KW-1185">Reference proteome</keyword>
<dbReference type="InterPro" id="IPR034202">
    <property type="entry name" value="Subtilisin_Carlsberg-like"/>
</dbReference>
<dbReference type="Gene3D" id="3.40.50.200">
    <property type="entry name" value="Peptidase S8/S53 domain"/>
    <property type="match status" value="1"/>
</dbReference>
<dbReference type="SUPFAM" id="SSF52743">
    <property type="entry name" value="Subtilisin-like"/>
    <property type="match status" value="1"/>
</dbReference>
<keyword evidence="5 6" id="KW-0720">Serine protease</keyword>
<dbReference type="Pfam" id="PF00082">
    <property type="entry name" value="Peptidase_S8"/>
    <property type="match status" value="1"/>
</dbReference>
<keyword evidence="2 6" id="KW-0645">Protease</keyword>
<dbReference type="Proteomes" id="UP000198394">
    <property type="component" value="Unassembled WGS sequence"/>
</dbReference>
<dbReference type="EMBL" id="NDYL01000001">
    <property type="protein sequence ID" value="OXB95099.1"/>
    <property type="molecule type" value="Genomic_DNA"/>
</dbReference>
<evidence type="ECO:0000256" key="1">
    <source>
        <dbReference type="ARBA" id="ARBA00011073"/>
    </source>
</evidence>
<dbReference type="InterPro" id="IPR036852">
    <property type="entry name" value="Peptidase_S8/S53_dom_sf"/>
</dbReference>
<dbReference type="PROSITE" id="PS00138">
    <property type="entry name" value="SUBTILASE_SER"/>
    <property type="match status" value="1"/>
</dbReference>
<evidence type="ECO:0000256" key="6">
    <source>
        <dbReference type="PROSITE-ProRule" id="PRU01240"/>
    </source>
</evidence>
<evidence type="ECO:0000313" key="10">
    <source>
        <dbReference type="Proteomes" id="UP000198394"/>
    </source>
</evidence>
<proteinExistence type="inferred from homology"/>
<evidence type="ECO:0000256" key="3">
    <source>
        <dbReference type="ARBA" id="ARBA00022723"/>
    </source>
</evidence>
<feature type="domain" description="Peptidase S8/S53" evidence="8">
    <location>
        <begin position="45"/>
        <end position="293"/>
    </location>
</feature>
<evidence type="ECO:0000256" key="4">
    <source>
        <dbReference type="ARBA" id="ARBA00022801"/>
    </source>
</evidence>
<feature type="active site" description="Charge relay system" evidence="6">
    <location>
        <position position="240"/>
    </location>
</feature>
<dbReference type="InterPro" id="IPR022398">
    <property type="entry name" value="Peptidase_S8_His-AS"/>
</dbReference>
<dbReference type="PROSITE" id="PS00137">
    <property type="entry name" value="SUBTILASE_HIS"/>
    <property type="match status" value="1"/>
</dbReference>
<reference evidence="9 10" key="1">
    <citation type="submission" date="2017-04" db="EMBL/GenBank/DDBJ databases">
        <title>The genome sequence of Parageobacillus galactosidasius DSM 18751.</title>
        <authorList>
            <person name="Ramaloko W.T."/>
            <person name="Koen N."/>
            <person name="Polliack S."/>
            <person name="Aliyu H."/>
            <person name="Lebre P."/>
            <person name="Mohr T."/>
            <person name="Oswald F."/>
            <person name="Zwick M."/>
            <person name="Neumann A."/>
            <person name="Syldatk C."/>
            <person name="Cowan D."/>
            <person name="De Maayer P."/>
        </authorList>
    </citation>
    <scope>NUCLEOTIDE SEQUENCE [LARGE SCALE GENOMIC DNA]</scope>
    <source>
        <strain evidence="9 10">DSM 18751</strain>
    </source>
</reference>
<evidence type="ECO:0000256" key="7">
    <source>
        <dbReference type="RuleBase" id="RU003355"/>
    </source>
</evidence>
<feature type="active site" description="Charge relay system" evidence="6">
    <location>
        <position position="54"/>
    </location>
</feature>
<keyword evidence="3" id="KW-0479">Metal-binding</keyword>
<dbReference type="GO" id="GO:0004252">
    <property type="term" value="F:serine-type endopeptidase activity"/>
    <property type="evidence" value="ECO:0007669"/>
    <property type="project" value="UniProtKB-UniRule"/>
</dbReference>
<dbReference type="PANTHER" id="PTHR43806">
    <property type="entry name" value="PEPTIDASE S8"/>
    <property type="match status" value="1"/>
</dbReference>
<dbReference type="InterPro" id="IPR023828">
    <property type="entry name" value="Peptidase_S8_Ser-AS"/>
</dbReference>
<dbReference type="GO" id="GO:0046872">
    <property type="term" value="F:metal ion binding"/>
    <property type="evidence" value="ECO:0007669"/>
    <property type="project" value="UniProtKB-KW"/>
</dbReference>